<gene>
    <name evidence="1" type="ORF">GDO78_007525</name>
</gene>
<name>A0A8J6FI94_ELECQ</name>
<accession>A0A8J6FI94</accession>
<comment type="caution">
    <text evidence="1">The sequence shown here is derived from an EMBL/GenBank/DDBJ whole genome shotgun (WGS) entry which is preliminary data.</text>
</comment>
<keyword evidence="2" id="KW-1185">Reference proteome</keyword>
<proteinExistence type="predicted"/>
<sequence length="83" mass="9679">MVMSSRKYRQDYVFIFTSSSICRLIRCCFQILNVSVVNGRPLRGNVKNVMRKYRYKSMLVENSGCWIIYEVRPTSGLYAGDPL</sequence>
<dbReference type="Proteomes" id="UP000770717">
    <property type="component" value="Unassembled WGS sequence"/>
</dbReference>
<protein>
    <submittedName>
        <fullName evidence="1">Uncharacterized protein</fullName>
    </submittedName>
</protein>
<organism evidence="1 2">
    <name type="scientific">Eleutherodactylus coqui</name>
    <name type="common">Puerto Rican coqui</name>
    <dbReference type="NCBI Taxonomy" id="57060"/>
    <lineage>
        <taxon>Eukaryota</taxon>
        <taxon>Metazoa</taxon>
        <taxon>Chordata</taxon>
        <taxon>Craniata</taxon>
        <taxon>Vertebrata</taxon>
        <taxon>Euteleostomi</taxon>
        <taxon>Amphibia</taxon>
        <taxon>Batrachia</taxon>
        <taxon>Anura</taxon>
        <taxon>Neobatrachia</taxon>
        <taxon>Hyloidea</taxon>
        <taxon>Eleutherodactylidae</taxon>
        <taxon>Eleutherodactylinae</taxon>
        <taxon>Eleutherodactylus</taxon>
        <taxon>Eleutherodactylus</taxon>
    </lineage>
</organism>
<evidence type="ECO:0000313" key="2">
    <source>
        <dbReference type="Proteomes" id="UP000770717"/>
    </source>
</evidence>
<evidence type="ECO:0000313" key="1">
    <source>
        <dbReference type="EMBL" id="KAG9487786.1"/>
    </source>
</evidence>
<reference evidence="1" key="1">
    <citation type="thesis" date="2020" institute="ProQuest LLC" country="789 East Eisenhower Parkway, Ann Arbor, MI, USA">
        <title>Comparative Genomics and Chromosome Evolution.</title>
        <authorList>
            <person name="Mudd A.B."/>
        </authorList>
    </citation>
    <scope>NUCLEOTIDE SEQUENCE</scope>
    <source>
        <strain evidence="1">HN-11 Male</strain>
        <tissue evidence="1">Kidney and liver</tissue>
    </source>
</reference>
<dbReference type="EMBL" id="WNTK01000003">
    <property type="protein sequence ID" value="KAG9487786.1"/>
    <property type="molecule type" value="Genomic_DNA"/>
</dbReference>
<dbReference type="AlphaFoldDB" id="A0A8J6FI94"/>